<dbReference type="EMBL" id="JAEAOA010002342">
    <property type="protein sequence ID" value="KAK3594013.1"/>
    <property type="molecule type" value="Genomic_DNA"/>
</dbReference>
<sequence length="112" mass="12291">MNTIAVLILCILVFAVFAQYQDGDLKGLKHCPGYFCGSGECGLFATVSYHNGGQCRCPCFGFGGGSGGNGIRNCPRSYCYNGQCGHSVTYSRYRYQRCRCHCSGYYGYRGKI</sequence>
<comment type="caution">
    <text evidence="2">The sequence shown here is derived from an EMBL/GenBank/DDBJ whole genome shotgun (WGS) entry which is preliminary data.</text>
</comment>
<dbReference type="AlphaFoldDB" id="A0AAE0VXA5"/>
<keyword evidence="3" id="KW-1185">Reference proteome</keyword>
<feature type="chain" id="PRO_5042101673" evidence="1">
    <location>
        <begin position="19"/>
        <end position="112"/>
    </location>
</feature>
<protein>
    <submittedName>
        <fullName evidence="2">Uncharacterized protein</fullName>
    </submittedName>
</protein>
<accession>A0AAE0VXA5</accession>
<evidence type="ECO:0000313" key="3">
    <source>
        <dbReference type="Proteomes" id="UP001195483"/>
    </source>
</evidence>
<reference evidence="2" key="2">
    <citation type="journal article" date="2021" name="Genome Biol. Evol.">
        <title>Developing a high-quality reference genome for a parasitic bivalve with doubly uniparental inheritance (Bivalvia: Unionida).</title>
        <authorList>
            <person name="Smith C.H."/>
        </authorList>
    </citation>
    <scope>NUCLEOTIDE SEQUENCE</scope>
    <source>
        <strain evidence="2">CHS0354</strain>
        <tissue evidence="2">Mantle</tissue>
    </source>
</reference>
<gene>
    <name evidence="2" type="ORF">CHS0354_040760</name>
</gene>
<reference evidence="2" key="1">
    <citation type="journal article" date="2021" name="Genome Biol. Evol.">
        <title>A High-Quality Reference Genome for a Parasitic Bivalve with Doubly Uniparental Inheritance (Bivalvia: Unionida).</title>
        <authorList>
            <person name="Smith C.H."/>
        </authorList>
    </citation>
    <scope>NUCLEOTIDE SEQUENCE</scope>
    <source>
        <strain evidence="2">CHS0354</strain>
    </source>
</reference>
<evidence type="ECO:0000313" key="2">
    <source>
        <dbReference type="EMBL" id="KAK3594013.1"/>
    </source>
</evidence>
<evidence type="ECO:0000256" key="1">
    <source>
        <dbReference type="SAM" id="SignalP"/>
    </source>
</evidence>
<reference evidence="2" key="3">
    <citation type="submission" date="2023-05" db="EMBL/GenBank/DDBJ databases">
        <authorList>
            <person name="Smith C.H."/>
        </authorList>
    </citation>
    <scope>NUCLEOTIDE SEQUENCE</scope>
    <source>
        <strain evidence="2">CHS0354</strain>
        <tissue evidence="2">Mantle</tissue>
    </source>
</reference>
<organism evidence="2 3">
    <name type="scientific">Potamilus streckersoni</name>
    <dbReference type="NCBI Taxonomy" id="2493646"/>
    <lineage>
        <taxon>Eukaryota</taxon>
        <taxon>Metazoa</taxon>
        <taxon>Spiralia</taxon>
        <taxon>Lophotrochozoa</taxon>
        <taxon>Mollusca</taxon>
        <taxon>Bivalvia</taxon>
        <taxon>Autobranchia</taxon>
        <taxon>Heteroconchia</taxon>
        <taxon>Palaeoheterodonta</taxon>
        <taxon>Unionida</taxon>
        <taxon>Unionoidea</taxon>
        <taxon>Unionidae</taxon>
        <taxon>Ambleminae</taxon>
        <taxon>Lampsilini</taxon>
        <taxon>Potamilus</taxon>
    </lineage>
</organism>
<keyword evidence="1" id="KW-0732">Signal</keyword>
<proteinExistence type="predicted"/>
<name>A0AAE0VXA5_9BIVA</name>
<dbReference type="Proteomes" id="UP001195483">
    <property type="component" value="Unassembled WGS sequence"/>
</dbReference>
<feature type="signal peptide" evidence="1">
    <location>
        <begin position="1"/>
        <end position="18"/>
    </location>
</feature>